<dbReference type="Gramene" id="KQL15029">
    <property type="protein sequence ID" value="KQL15029"/>
    <property type="gene ID" value="SETIT_024986mg"/>
</dbReference>
<proteinExistence type="predicted"/>
<dbReference type="InterPro" id="IPR058352">
    <property type="entry name" value="DUF8039"/>
</dbReference>
<feature type="domain" description="DUF8039" evidence="2">
    <location>
        <begin position="369"/>
        <end position="460"/>
    </location>
</feature>
<dbReference type="AlphaFoldDB" id="K3ZEJ1"/>
<dbReference type="HOGENOM" id="CLU_443067_0_0_1"/>
<organism evidence="3 4">
    <name type="scientific">Setaria italica</name>
    <name type="common">Foxtail millet</name>
    <name type="synonym">Panicum italicum</name>
    <dbReference type="NCBI Taxonomy" id="4555"/>
    <lineage>
        <taxon>Eukaryota</taxon>
        <taxon>Viridiplantae</taxon>
        <taxon>Streptophyta</taxon>
        <taxon>Embryophyta</taxon>
        <taxon>Tracheophyta</taxon>
        <taxon>Spermatophyta</taxon>
        <taxon>Magnoliopsida</taxon>
        <taxon>Liliopsida</taxon>
        <taxon>Poales</taxon>
        <taxon>Poaceae</taxon>
        <taxon>PACMAD clade</taxon>
        <taxon>Panicoideae</taxon>
        <taxon>Panicodae</taxon>
        <taxon>Paniceae</taxon>
        <taxon>Cenchrinae</taxon>
        <taxon>Setaria</taxon>
    </lineage>
</organism>
<sequence length="702" mass="80696">MGSSPFIHQRDASNEGSGDEDNDGSEIEAGAWVEGVWQDPLDPHPLPLREGRSTVDFDPDYNPNPREVMPNIISAQYLLHIFISAPEAETTTSGSQSKKRRGERGRNQYLEGKWRVNVVSLVGECIEAPMVRSKFRNAIGAIIRTKEILDPSISDWLLVPEGRKEAMWKLLKQTFILPRLEELRKQLGEVFHRWRGELNHKYVKKGLSPLMNKGASHHPNGIFHRQVPQDREAAIAAGQPDPFEGLDEHGWQWLAARKPTIVDGKPTFSTVETNQMAEKIYDFSERQRKGESVPNRDKDVLSSALGTKEHGGRVRGVSSKLSIKDGFERDRASYKSHSRYKEDLREAAEKALQTRFKTSVGSTIAQPYPIDSICINTPCSLHISVGRAGKTKEVAKGLAIPVDCLFEGKPIPRYYACVTVLEINSNYGDHEIDIPTAEGVHCLGQSVGNTILRHKRDIILSSEKAKYLDPCAIYKVRHSFLNQWGDNHDKLAKYKTKKDKRAKRGRQHKKAMRRVSSYITYMILWQDRHYIWALYNFQGHWIAFMIQPKSRVVTIFDSLDYDQSTYKEFIFLLQKLVNFLLCTLTLCKFSTTLPMEEFITPRDQKKWLYAQTSMPQATIWFCGYYVCEHIRMLGRYTTDPERASTSRLHEQQLLNIGVDLCRFILREAVNPMGTYYHPEHELAQEDKYVSLREWENQEYRQG</sequence>
<dbReference type="InterPro" id="IPR038765">
    <property type="entry name" value="Papain-like_cys_pep_sf"/>
</dbReference>
<feature type="compositionally biased region" description="Acidic residues" evidence="1">
    <location>
        <begin position="17"/>
        <end position="26"/>
    </location>
</feature>
<evidence type="ECO:0000259" key="2">
    <source>
        <dbReference type="Pfam" id="PF26133"/>
    </source>
</evidence>
<reference evidence="3" key="2">
    <citation type="submission" date="2018-08" db="UniProtKB">
        <authorList>
            <consortium name="EnsemblPlants"/>
        </authorList>
    </citation>
    <scope>IDENTIFICATION</scope>
    <source>
        <strain evidence="3">Yugu1</strain>
    </source>
</reference>
<dbReference type="EMBL" id="AGNK02001640">
    <property type="status" value="NOT_ANNOTATED_CDS"/>
    <property type="molecule type" value="Genomic_DNA"/>
</dbReference>
<evidence type="ECO:0000256" key="1">
    <source>
        <dbReference type="SAM" id="MobiDB-lite"/>
    </source>
</evidence>
<feature type="region of interest" description="Disordered" evidence="1">
    <location>
        <begin position="1"/>
        <end position="61"/>
    </location>
</feature>
<protein>
    <recommendedName>
        <fullName evidence="2">DUF8039 domain-containing protein</fullName>
    </recommendedName>
</protein>
<dbReference type="Gene3D" id="3.40.395.10">
    <property type="entry name" value="Adenoviral Proteinase, Chain A"/>
    <property type="match status" value="1"/>
</dbReference>
<evidence type="ECO:0000313" key="3">
    <source>
        <dbReference type="EnsemblPlants" id="KQL15029"/>
    </source>
</evidence>
<dbReference type="PANTHER" id="PTHR33018">
    <property type="entry name" value="OS10G0338966 PROTEIN-RELATED"/>
    <property type="match status" value="1"/>
</dbReference>
<dbReference type="Proteomes" id="UP000004995">
    <property type="component" value="Unassembled WGS sequence"/>
</dbReference>
<dbReference type="InParanoid" id="K3ZEJ1"/>
<evidence type="ECO:0000313" key="4">
    <source>
        <dbReference type="Proteomes" id="UP000004995"/>
    </source>
</evidence>
<accession>K3ZEJ1</accession>
<dbReference type="Pfam" id="PF26133">
    <property type="entry name" value="DUF8039"/>
    <property type="match status" value="1"/>
</dbReference>
<dbReference type="OMA" id="KEAMWEL"/>
<dbReference type="EnsemblPlants" id="KQL15029">
    <property type="protein sequence ID" value="KQL15029"/>
    <property type="gene ID" value="SETIT_024986mg"/>
</dbReference>
<dbReference type="PANTHER" id="PTHR33018:SF19">
    <property type="entry name" value="OS12G0558775 PROTEIN"/>
    <property type="match status" value="1"/>
</dbReference>
<dbReference type="SUPFAM" id="SSF54001">
    <property type="entry name" value="Cysteine proteinases"/>
    <property type="match status" value="1"/>
</dbReference>
<dbReference type="eggNOG" id="ENOG502S6SE">
    <property type="taxonomic scope" value="Eukaryota"/>
</dbReference>
<reference evidence="4" key="1">
    <citation type="journal article" date="2012" name="Nat. Biotechnol.">
        <title>Reference genome sequence of the model plant Setaria.</title>
        <authorList>
            <person name="Bennetzen J.L."/>
            <person name="Schmutz J."/>
            <person name="Wang H."/>
            <person name="Percifield R."/>
            <person name="Hawkins J."/>
            <person name="Pontaroli A.C."/>
            <person name="Estep M."/>
            <person name="Feng L."/>
            <person name="Vaughn J.N."/>
            <person name="Grimwood J."/>
            <person name="Jenkins J."/>
            <person name="Barry K."/>
            <person name="Lindquist E."/>
            <person name="Hellsten U."/>
            <person name="Deshpande S."/>
            <person name="Wang X."/>
            <person name="Wu X."/>
            <person name="Mitros T."/>
            <person name="Triplett J."/>
            <person name="Yang X."/>
            <person name="Ye C.Y."/>
            <person name="Mauro-Herrera M."/>
            <person name="Wang L."/>
            <person name="Li P."/>
            <person name="Sharma M."/>
            <person name="Sharma R."/>
            <person name="Ronald P.C."/>
            <person name="Panaud O."/>
            <person name="Kellogg E.A."/>
            <person name="Brutnell T.P."/>
            <person name="Doust A.N."/>
            <person name="Tuskan G.A."/>
            <person name="Rokhsar D."/>
            <person name="Devos K.M."/>
        </authorList>
    </citation>
    <scope>NUCLEOTIDE SEQUENCE [LARGE SCALE GENOMIC DNA]</scope>
    <source>
        <strain evidence="4">cv. Yugu1</strain>
    </source>
</reference>
<name>K3ZEJ1_SETIT</name>
<keyword evidence="4" id="KW-1185">Reference proteome</keyword>